<comment type="caution">
    <text evidence="1">The sequence shown here is derived from an EMBL/GenBank/DDBJ whole genome shotgun (WGS) entry which is preliminary data.</text>
</comment>
<dbReference type="RefSeq" id="WP_207045467.1">
    <property type="nucleotide sequence ID" value="NZ_JAFLNC010000003.1"/>
</dbReference>
<name>A0ABS3F6D5_9PROT</name>
<sequence length="180" mass="20339">MSISENTSITCRSLAELKIRSRILLKAAADKKPEAVKILKKSGKQEPPYQHKDALKAVARLAGYKSWQHAHHVLSGSARVGDDMGVLWYDPKCSGLLNLWCRNYEEALIQFVQREGYFLFPYKTQFVVANHDYIRALGFTADHSLAQVGNRNFVEIYGSPAWDDLTFQRLQQALGSTNGH</sequence>
<dbReference type="Proteomes" id="UP000664761">
    <property type="component" value="Unassembled WGS sequence"/>
</dbReference>
<accession>A0ABS3F6D5</accession>
<reference evidence="1 2" key="1">
    <citation type="submission" date="2021-03" db="EMBL/GenBank/DDBJ databases">
        <title>Sneathiella sp. CAU 1612 isolated from Kang Won-do.</title>
        <authorList>
            <person name="Kim W."/>
        </authorList>
    </citation>
    <scope>NUCLEOTIDE SEQUENCE [LARGE SCALE GENOMIC DNA]</scope>
    <source>
        <strain evidence="1 2">CAU 1612</strain>
    </source>
</reference>
<evidence type="ECO:0000313" key="2">
    <source>
        <dbReference type="Proteomes" id="UP000664761"/>
    </source>
</evidence>
<keyword evidence="2" id="KW-1185">Reference proteome</keyword>
<gene>
    <name evidence="1" type="ORF">J0X12_10695</name>
</gene>
<organism evidence="1 2">
    <name type="scientific">Sneathiella sedimenti</name>
    <dbReference type="NCBI Taxonomy" id="2816034"/>
    <lineage>
        <taxon>Bacteria</taxon>
        <taxon>Pseudomonadati</taxon>
        <taxon>Pseudomonadota</taxon>
        <taxon>Alphaproteobacteria</taxon>
        <taxon>Sneathiellales</taxon>
        <taxon>Sneathiellaceae</taxon>
        <taxon>Sneathiella</taxon>
    </lineage>
</organism>
<dbReference type="EMBL" id="JAFLNC010000003">
    <property type="protein sequence ID" value="MBO0334086.1"/>
    <property type="molecule type" value="Genomic_DNA"/>
</dbReference>
<proteinExistence type="predicted"/>
<evidence type="ECO:0000313" key="1">
    <source>
        <dbReference type="EMBL" id="MBO0334086.1"/>
    </source>
</evidence>
<protein>
    <submittedName>
        <fullName evidence="1">Uncharacterized protein</fullName>
    </submittedName>
</protein>